<reference evidence="4" key="1">
    <citation type="submission" date="2014-01" db="EMBL/GenBank/DDBJ databases">
        <title>The Genome Sequence of Anopheles farauti FAR1 (V2).</title>
        <authorList>
            <consortium name="The Broad Institute Genomics Platform"/>
            <person name="Neafsey D.E."/>
            <person name="Besansky N."/>
            <person name="Howell P."/>
            <person name="Walton C."/>
            <person name="Young S.K."/>
            <person name="Zeng Q."/>
            <person name="Gargeya S."/>
            <person name="Fitzgerald M."/>
            <person name="Haas B."/>
            <person name="Abouelleil A."/>
            <person name="Allen A.W."/>
            <person name="Alvarado L."/>
            <person name="Arachchi H.M."/>
            <person name="Berlin A.M."/>
            <person name="Chapman S.B."/>
            <person name="Gainer-Dewar J."/>
            <person name="Goldberg J."/>
            <person name="Griggs A."/>
            <person name="Gujja S."/>
            <person name="Hansen M."/>
            <person name="Howarth C."/>
            <person name="Imamovic A."/>
            <person name="Ireland A."/>
            <person name="Larimer J."/>
            <person name="McCowan C."/>
            <person name="Murphy C."/>
            <person name="Pearson M."/>
            <person name="Poon T.W."/>
            <person name="Priest M."/>
            <person name="Roberts A."/>
            <person name="Saif S."/>
            <person name="Shea T."/>
            <person name="Sisk P."/>
            <person name="Sykes S."/>
            <person name="Wortman J."/>
            <person name="Nusbaum C."/>
            <person name="Birren B."/>
        </authorList>
    </citation>
    <scope>NUCLEOTIDE SEQUENCE [LARGE SCALE GENOMIC DNA]</scope>
    <source>
        <strain evidence="4">FAR1</strain>
    </source>
</reference>
<name>A0A182QGX3_9DIPT</name>
<keyword evidence="2" id="KW-0472">Membrane</keyword>
<dbReference type="VEuPathDB" id="VectorBase:AFAF009928"/>
<organism evidence="3 4">
    <name type="scientific">Anopheles farauti</name>
    <dbReference type="NCBI Taxonomy" id="69004"/>
    <lineage>
        <taxon>Eukaryota</taxon>
        <taxon>Metazoa</taxon>
        <taxon>Ecdysozoa</taxon>
        <taxon>Arthropoda</taxon>
        <taxon>Hexapoda</taxon>
        <taxon>Insecta</taxon>
        <taxon>Pterygota</taxon>
        <taxon>Neoptera</taxon>
        <taxon>Endopterygota</taxon>
        <taxon>Diptera</taxon>
        <taxon>Nematocera</taxon>
        <taxon>Culicoidea</taxon>
        <taxon>Culicidae</taxon>
        <taxon>Anophelinae</taxon>
        <taxon>Anopheles</taxon>
    </lineage>
</organism>
<keyword evidence="2" id="KW-0812">Transmembrane</keyword>
<sequence>MICFINLMQMCLMGDTLPVTHFWPNATLRKPEDHDESQRLQGCFYSGKVEGEPDSTIRVSLCGGMVRVDSLADLLLEQLSHGIRCVTAVNIDVLGNLLGSLALGGAGRKRTAGEADLIALLDVLGLMLHGAFLLGVLLLFEEDDELESSDSSDSEDDDSEEDEADRSKSL</sequence>
<evidence type="ECO:0000256" key="2">
    <source>
        <dbReference type="SAM" id="Phobius"/>
    </source>
</evidence>
<keyword evidence="2" id="KW-1133">Transmembrane helix</keyword>
<reference evidence="3" key="2">
    <citation type="submission" date="2020-05" db="UniProtKB">
        <authorList>
            <consortium name="EnsemblMetazoa"/>
        </authorList>
    </citation>
    <scope>IDENTIFICATION</scope>
    <source>
        <strain evidence="3">FAR1</strain>
    </source>
</reference>
<protein>
    <submittedName>
        <fullName evidence="3">Uncharacterized protein</fullName>
    </submittedName>
</protein>
<dbReference type="EMBL" id="AXCN02000133">
    <property type="status" value="NOT_ANNOTATED_CDS"/>
    <property type="molecule type" value="Genomic_DNA"/>
</dbReference>
<keyword evidence="4" id="KW-1185">Reference proteome</keyword>
<evidence type="ECO:0000313" key="4">
    <source>
        <dbReference type="Proteomes" id="UP000075886"/>
    </source>
</evidence>
<evidence type="ECO:0000256" key="1">
    <source>
        <dbReference type="SAM" id="MobiDB-lite"/>
    </source>
</evidence>
<dbReference type="AlphaFoldDB" id="A0A182QGX3"/>
<proteinExistence type="predicted"/>
<accession>A0A182QGX3</accession>
<evidence type="ECO:0000313" key="3">
    <source>
        <dbReference type="EnsemblMetazoa" id="AFAF009928-PA"/>
    </source>
</evidence>
<feature type="transmembrane region" description="Helical" evidence="2">
    <location>
        <begin position="117"/>
        <end position="140"/>
    </location>
</feature>
<feature type="compositionally biased region" description="Acidic residues" evidence="1">
    <location>
        <begin position="146"/>
        <end position="164"/>
    </location>
</feature>
<dbReference type="EnsemblMetazoa" id="AFAF009928-RA">
    <property type="protein sequence ID" value="AFAF009928-PA"/>
    <property type="gene ID" value="AFAF009928"/>
</dbReference>
<dbReference type="Proteomes" id="UP000075886">
    <property type="component" value="Unassembled WGS sequence"/>
</dbReference>
<feature type="region of interest" description="Disordered" evidence="1">
    <location>
        <begin position="146"/>
        <end position="170"/>
    </location>
</feature>